<dbReference type="GO" id="GO:0005737">
    <property type="term" value="C:cytoplasm"/>
    <property type="evidence" value="ECO:0007669"/>
    <property type="project" value="TreeGrafter"/>
</dbReference>
<sequence>MSLLDVGTSCATCALVDFLPFTCLSCERVFCREHVQGHDCSQPQIQAGPSRKRLRGTCAFGECKVETIESVGGLEGAAEDNVARQVRCVCGGAFCVKHRSQEAHECTAPRALSARQDAQIVRRDKAAEVMAKHFPIQAGKERIAVPKQVDRTRTGSPPRLNPSSSTVPNPAPSPSPSPALLTANDKLYKLHQTKTRSLARPLDAKVPRDKSAALEFVVDEGGARVRTWLAGGGKYAPTAAGAAIGTGKPERIWVPHAMPGGKLFDTLIARAKMSRAGLQLAALVISLRPDAPRAATPLDLTLSAGEQVTSGDVIVLVRGWE</sequence>
<gene>
    <name evidence="2" type="ORF">CcaverHIS019_0405000</name>
</gene>
<dbReference type="InterPro" id="IPR035896">
    <property type="entry name" value="AN1-like_Znf"/>
</dbReference>
<dbReference type="Gene3D" id="4.10.1110.10">
    <property type="entry name" value="AN1-like Zinc finger"/>
    <property type="match status" value="2"/>
</dbReference>
<evidence type="ECO:0000313" key="2">
    <source>
        <dbReference type="EMBL" id="BEI91680.1"/>
    </source>
</evidence>
<evidence type="ECO:0000313" key="3">
    <source>
        <dbReference type="Proteomes" id="UP001233271"/>
    </source>
</evidence>
<proteinExistence type="predicted"/>
<reference evidence="2" key="1">
    <citation type="journal article" date="2023" name="BMC Genomics">
        <title>Chromosome-level genome assemblies of Cutaneotrichosporon spp. (Trichosporonales, Basidiomycota) reveal imbalanced evolution between nucleotide sequences and chromosome synteny.</title>
        <authorList>
            <person name="Kobayashi Y."/>
            <person name="Kayamori A."/>
            <person name="Aoki K."/>
            <person name="Shiwa Y."/>
            <person name="Matsutani M."/>
            <person name="Fujita N."/>
            <person name="Sugita T."/>
            <person name="Iwasaki W."/>
            <person name="Tanaka N."/>
            <person name="Takashima M."/>
        </authorList>
    </citation>
    <scope>NUCLEOTIDE SEQUENCE</scope>
    <source>
        <strain evidence="2">HIS019</strain>
    </source>
</reference>
<dbReference type="RefSeq" id="XP_060456945.1">
    <property type="nucleotide sequence ID" value="XM_060600341.1"/>
</dbReference>
<dbReference type="GeneID" id="85495550"/>
<accession>A0AA48QVT4</accession>
<evidence type="ECO:0008006" key="4">
    <source>
        <dbReference type="Google" id="ProtNLM"/>
    </source>
</evidence>
<name>A0AA48QVT4_9TREE</name>
<organism evidence="2 3">
    <name type="scientific">Cutaneotrichosporon cavernicola</name>
    <dbReference type="NCBI Taxonomy" id="279322"/>
    <lineage>
        <taxon>Eukaryota</taxon>
        <taxon>Fungi</taxon>
        <taxon>Dikarya</taxon>
        <taxon>Basidiomycota</taxon>
        <taxon>Agaricomycotina</taxon>
        <taxon>Tremellomycetes</taxon>
        <taxon>Trichosporonales</taxon>
        <taxon>Trichosporonaceae</taxon>
        <taxon>Cutaneotrichosporon</taxon>
    </lineage>
</organism>
<feature type="region of interest" description="Disordered" evidence="1">
    <location>
        <begin position="140"/>
        <end position="181"/>
    </location>
</feature>
<feature type="compositionally biased region" description="Basic and acidic residues" evidence="1">
    <location>
        <begin position="140"/>
        <end position="153"/>
    </location>
</feature>
<dbReference type="KEGG" id="ccac:CcaHIS019_0405000"/>
<dbReference type="SUPFAM" id="SSF118310">
    <property type="entry name" value="AN1-like Zinc finger"/>
    <property type="match status" value="2"/>
</dbReference>
<dbReference type="PANTHER" id="PTHR14677">
    <property type="entry name" value="ARSENITE INDUCUBLE RNA ASSOCIATED PROTEIN AIP-1-RELATED"/>
    <property type="match status" value="1"/>
</dbReference>
<dbReference type="PANTHER" id="PTHR14677:SF20">
    <property type="entry name" value="ZINC FINGER AN1-TYPE CONTAINING 2A-RELATED"/>
    <property type="match status" value="1"/>
</dbReference>
<evidence type="ECO:0000256" key="1">
    <source>
        <dbReference type="SAM" id="MobiDB-lite"/>
    </source>
</evidence>
<dbReference type="AlphaFoldDB" id="A0AA48QVT4"/>
<dbReference type="Proteomes" id="UP001233271">
    <property type="component" value="Chromosome 4"/>
</dbReference>
<keyword evidence="3" id="KW-1185">Reference proteome</keyword>
<protein>
    <recommendedName>
        <fullName evidence="4">AN1-type domain-containing protein</fullName>
    </recommendedName>
</protein>
<dbReference type="EMBL" id="AP028215">
    <property type="protein sequence ID" value="BEI91680.1"/>
    <property type="molecule type" value="Genomic_DNA"/>
</dbReference>